<comment type="caution">
    <text evidence="2">The sequence shown here is derived from an EMBL/GenBank/DDBJ whole genome shotgun (WGS) entry which is preliminary data.</text>
</comment>
<accession>A0ABN7PF18</accession>
<evidence type="ECO:0000313" key="3">
    <source>
        <dbReference type="Proteomes" id="UP001153148"/>
    </source>
</evidence>
<keyword evidence="3" id="KW-1185">Reference proteome</keyword>
<evidence type="ECO:0000256" key="1">
    <source>
        <dbReference type="SAM" id="MobiDB-lite"/>
    </source>
</evidence>
<evidence type="ECO:0000313" key="2">
    <source>
        <dbReference type="EMBL" id="CAG2064047.1"/>
    </source>
</evidence>
<reference evidence="2" key="1">
    <citation type="submission" date="2021-03" db="EMBL/GenBank/DDBJ databases">
        <authorList>
            <person name="Tran Van P."/>
        </authorList>
    </citation>
    <scope>NUCLEOTIDE SEQUENCE</scope>
</reference>
<dbReference type="Proteomes" id="UP001153148">
    <property type="component" value="Unassembled WGS sequence"/>
</dbReference>
<proteinExistence type="predicted"/>
<dbReference type="EMBL" id="CAJPIN010031218">
    <property type="protein sequence ID" value="CAG2064047.1"/>
    <property type="molecule type" value="Genomic_DNA"/>
</dbReference>
<sequence>MGVRGQSERESSNNNKTFPTQHNTTAKAEPVYLKYFITDNRSHYSSRRKIKQLPVKLRIDGVSRVTCRHPCLKGLCRVRCVGTLRDYLEGSTLDHVIANATIEWASRVDGA</sequence>
<organism evidence="2 3">
    <name type="scientific">Timema podura</name>
    <name type="common">Walking stick</name>
    <dbReference type="NCBI Taxonomy" id="61482"/>
    <lineage>
        <taxon>Eukaryota</taxon>
        <taxon>Metazoa</taxon>
        <taxon>Ecdysozoa</taxon>
        <taxon>Arthropoda</taxon>
        <taxon>Hexapoda</taxon>
        <taxon>Insecta</taxon>
        <taxon>Pterygota</taxon>
        <taxon>Neoptera</taxon>
        <taxon>Polyneoptera</taxon>
        <taxon>Phasmatodea</taxon>
        <taxon>Timematodea</taxon>
        <taxon>Timematoidea</taxon>
        <taxon>Timematidae</taxon>
        <taxon>Timema</taxon>
    </lineage>
</organism>
<gene>
    <name evidence="2" type="ORF">TPAB3V08_LOCUS10994</name>
</gene>
<name>A0ABN7PF18_TIMPD</name>
<feature type="region of interest" description="Disordered" evidence="1">
    <location>
        <begin position="1"/>
        <end position="25"/>
    </location>
</feature>
<feature type="compositionally biased region" description="Polar residues" evidence="1">
    <location>
        <begin position="12"/>
        <end position="25"/>
    </location>
</feature>
<feature type="compositionally biased region" description="Basic and acidic residues" evidence="1">
    <location>
        <begin position="1"/>
        <end position="11"/>
    </location>
</feature>
<protein>
    <submittedName>
        <fullName evidence="2">Uncharacterized protein</fullName>
    </submittedName>
</protein>